<dbReference type="Gene3D" id="3.20.20.450">
    <property type="entry name" value="EAL domain"/>
    <property type="match status" value="1"/>
</dbReference>
<evidence type="ECO:0000313" key="2">
    <source>
        <dbReference type="EMBL" id="MBB3984827.1"/>
    </source>
</evidence>
<dbReference type="InterPro" id="IPR035919">
    <property type="entry name" value="EAL_sf"/>
</dbReference>
<dbReference type="PANTHER" id="PTHR33121">
    <property type="entry name" value="CYCLIC DI-GMP PHOSPHODIESTERASE PDEF"/>
    <property type="match status" value="1"/>
</dbReference>
<dbReference type="Gene3D" id="3.30.450.40">
    <property type="match status" value="1"/>
</dbReference>
<organism evidence="2 3">
    <name type="scientific">Sagittula marina</name>
    <dbReference type="NCBI Taxonomy" id="943940"/>
    <lineage>
        <taxon>Bacteria</taxon>
        <taxon>Pseudomonadati</taxon>
        <taxon>Pseudomonadota</taxon>
        <taxon>Alphaproteobacteria</taxon>
        <taxon>Rhodobacterales</taxon>
        <taxon>Roseobacteraceae</taxon>
        <taxon>Sagittula</taxon>
    </lineage>
</organism>
<evidence type="ECO:0000313" key="3">
    <source>
        <dbReference type="Proteomes" id="UP000541426"/>
    </source>
</evidence>
<dbReference type="PANTHER" id="PTHR33121:SF70">
    <property type="entry name" value="SIGNALING PROTEIN YKOW"/>
    <property type="match status" value="1"/>
</dbReference>
<gene>
    <name evidence="2" type="ORF">GGQ68_001143</name>
</gene>
<accession>A0A7W6GRL4</accession>
<dbReference type="SUPFAM" id="SSF141868">
    <property type="entry name" value="EAL domain-like"/>
    <property type="match status" value="1"/>
</dbReference>
<protein>
    <submittedName>
        <fullName evidence="2">EAL domain-containing protein (Putative c-di-GMP-specific phosphodiesterase class I)</fullName>
    </submittedName>
</protein>
<dbReference type="Proteomes" id="UP000541426">
    <property type="component" value="Unassembled WGS sequence"/>
</dbReference>
<name>A0A7W6GRL4_9RHOB</name>
<keyword evidence="3" id="KW-1185">Reference proteome</keyword>
<sequence>MISQDFQDALTSEFTDGPENLIWKKRKVLKFLRESFDMDVAFISRFTQQERVFEEVDSRPGLPSTINRMDKSPLEQGYCSRIARNQCPQLMTDAGADPCVADLEETKAFPIGGHISVPIVMSSGDTYGMLCAFSRTPRPDLKARDLAVFTLFAELLGRDIETLALQHDVDDHLLQEMVNEAGFFLHLQPICALLDQRIIGYELLTRFPAHVGLTEDVFARARLLDQKVTLEERIAEHTTDVLDRLPKGLFLNMNFSVSSLSDLDFARLFPPHHRRRLVLELTEHERVTDYDSIGNRMAELRAMGFRIAIDDVGAGFSSFRHVLKLRPDVIKLDRSLISEIHKSRPLISLLTGFQNYARFHSSTIIAEGIEHASEIAALSGLGIFAGQGYLLGKPRPYREVLG</sequence>
<dbReference type="Pfam" id="PF13185">
    <property type="entry name" value="GAF_2"/>
    <property type="match status" value="1"/>
</dbReference>
<comment type="caution">
    <text evidence="2">The sequence shown here is derived from an EMBL/GenBank/DDBJ whole genome shotgun (WGS) entry which is preliminary data.</text>
</comment>
<feature type="domain" description="EAL" evidence="1">
    <location>
        <begin position="162"/>
        <end position="402"/>
    </location>
</feature>
<dbReference type="AlphaFoldDB" id="A0A7W6GRL4"/>
<dbReference type="SUPFAM" id="SSF55781">
    <property type="entry name" value="GAF domain-like"/>
    <property type="match status" value="1"/>
</dbReference>
<dbReference type="Pfam" id="PF00563">
    <property type="entry name" value="EAL"/>
    <property type="match status" value="1"/>
</dbReference>
<dbReference type="CDD" id="cd01948">
    <property type="entry name" value="EAL"/>
    <property type="match status" value="1"/>
</dbReference>
<dbReference type="GO" id="GO:0071111">
    <property type="term" value="F:cyclic-guanylate-specific phosphodiesterase activity"/>
    <property type="evidence" value="ECO:0007669"/>
    <property type="project" value="InterPro"/>
</dbReference>
<dbReference type="InterPro" id="IPR050706">
    <property type="entry name" value="Cyclic-di-GMP_PDE-like"/>
</dbReference>
<evidence type="ECO:0000259" key="1">
    <source>
        <dbReference type="PROSITE" id="PS50883"/>
    </source>
</evidence>
<dbReference type="SMART" id="SM00065">
    <property type="entry name" value="GAF"/>
    <property type="match status" value="1"/>
</dbReference>
<dbReference type="RefSeq" id="WP_183963787.1">
    <property type="nucleotide sequence ID" value="NZ_BAABBZ010000014.1"/>
</dbReference>
<dbReference type="InterPro" id="IPR029016">
    <property type="entry name" value="GAF-like_dom_sf"/>
</dbReference>
<dbReference type="PROSITE" id="PS50883">
    <property type="entry name" value="EAL"/>
    <property type="match status" value="1"/>
</dbReference>
<reference evidence="2 3" key="1">
    <citation type="submission" date="2020-08" db="EMBL/GenBank/DDBJ databases">
        <title>Genomic Encyclopedia of Type Strains, Phase IV (KMG-IV): sequencing the most valuable type-strain genomes for metagenomic binning, comparative biology and taxonomic classification.</title>
        <authorList>
            <person name="Goeker M."/>
        </authorList>
    </citation>
    <scope>NUCLEOTIDE SEQUENCE [LARGE SCALE GENOMIC DNA]</scope>
    <source>
        <strain evidence="2 3">DSM 102235</strain>
    </source>
</reference>
<proteinExistence type="predicted"/>
<dbReference type="SMART" id="SM00052">
    <property type="entry name" value="EAL"/>
    <property type="match status" value="1"/>
</dbReference>
<dbReference type="InterPro" id="IPR001633">
    <property type="entry name" value="EAL_dom"/>
</dbReference>
<dbReference type="EMBL" id="JACIEJ010000002">
    <property type="protein sequence ID" value="MBB3984827.1"/>
    <property type="molecule type" value="Genomic_DNA"/>
</dbReference>
<dbReference type="InterPro" id="IPR003018">
    <property type="entry name" value="GAF"/>
</dbReference>